<dbReference type="OrthoDB" id="7396260at2759"/>
<sequence>MFLKQTKKYLTSESFANSNITVPEIIRNRAASTNSVLSGRRDSAIKGTDDHNRTIVFQVGRFDLRLISPDRKQVLLHKQLKDVASCAQTISASSFSYDLRCCKKRGILYFLTNIVVCTDKINNAKKLKDKMIKKCKALFFPVWNYCRRTSRRS</sequence>
<organism evidence="1 2">
    <name type="scientific">Pogonomyrmex barbatus</name>
    <name type="common">red harvester ant</name>
    <dbReference type="NCBI Taxonomy" id="144034"/>
    <lineage>
        <taxon>Eukaryota</taxon>
        <taxon>Metazoa</taxon>
        <taxon>Ecdysozoa</taxon>
        <taxon>Arthropoda</taxon>
        <taxon>Hexapoda</taxon>
        <taxon>Insecta</taxon>
        <taxon>Pterygota</taxon>
        <taxon>Neoptera</taxon>
        <taxon>Endopterygota</taxon>
        <taxon>Hymenoptera</taxon>
        <taxon>Apocrita</taxon>
        <taxon>Aculeata</taxon>
        <taxon>Formicoidea</taxon>
        <taxon>Formicidae</taxon>
        <taxon>Myrmicinae</taxon>
        <taxon>Pogonomyrmex</taxon>
    </lineage>
</organism>
<reference evidence="2 3" key="1">
    <citation type="submission" date="2025-04" db="UniProtKB">
        <authorList>
            <consortium name="RefSeq"/>
        </authorList>
    </citation>
    <scope>IDENTIFICATION</scope>
</reference>
<proteinExistence type="predicted"/>
<name>A0A6I9WXP1_9HYME</name>
<gene>
    <name evidence="2 3" type="primary">LOC105434325</name>
</gene>
<dbReference type="RefSeq" id="XP_011648319.1">
    <property type="nucleotide sequence ID" value="XM_011650017.1"/>
</dbReference>
<accession>A0A6I9WXP1</accession>
<dbReference type="SUPFAM" id="SSF50729">
    <property type="entry name" value="PH domain-like"/>
    <property type="match status" value="1"/>
</dbReference>
<dbReference type="KEGG" id="pbar:105434325"/>
<dbReference type="Proteomes" id="UP000504615">
    <property type="component" value="Unplaced"/>
</dbReference>
<evidence type="ECO:0000313" key="1">
    <source>
        <dbReference type="Proteomes" id="UP000504615"/>
    </source>
</evidence>
<evidence type="ECO:0000313" key="2">
    <source>
        <dbReference type="RefSeq" id="XP_011648318.1"/>
    </source>
</evidence>
<keyword evidence="1" id="KW-1185">Reference proteome</keyword>
<dbReference type="GeneID" id="105434325"/>
<dbReference type="AlphaFoldDB" id="A0A6I9WXP1"/>
<dbReference type="RefSeq" id="XP_011648318.1">
    <property type="nucleotide sequence ID" value="XM_011650016.1"/>
</dbReference>
<protein>
    <submittedName>
        <fullName evidence="2 3">TBC1 domain family member 4-like</fullName>
    </submittedName>
</protein>
<evidence type="ECO:0000313" key="3">
    <source>
        <dbReference type="RefSeq" id="XP_011648319.1"/>
    </source>
</evidence>